<reference evidence="2" key="1">
    <citation type="journal article" date="2021" name="PeerJ">
        <title>Extensive microbial diversity within the chicken gut microbiome revealed by metagenomics and culture.</title>
        <authorList>
            <person name="Gilroy R."/>
            <person name="Ravi A."/>
            <person name="Getino M."/>
            <person name="Pursley I."/>
            <person name="Horton D.L."/>
            <person name="Alikhan N.F."/>
            <person name="Baker D."/>
            <person name="Gharbi K."/>
            <person name="Hall N."/>
            <person name="Watson M."/>
            <person name="Adriaenssens E.M."/>
            <person name="Foster-Nyarko E."/>
            <person name="Jarju S."/>
            <person name="Secka A."/>
            <person name="Antonio M."/>
            <person name="Oren A."/>
            <person name="Chaudhuri R.R."/>
            <person name="La Ragione R."/>
            <person name="Hildebrand F."/>
            <person name="Pallen M.J."/>
        </authorList>
    </citation>
    <scope>NUCLEOTIDE SEQUENCE</scope>
    <source>
        <strain evidence="2">CHK186-16707</strain>
    </source>
</reference>
<evidence type="ECO:0000313" key="3">
    <source>
        <dbReference type="Proteomes" id="UP000824225"/>
    </source>
</evidence>
<protein>
    <submittedName>
        <fullName evidence="2">Metallophosphoesterase</fullName>
    </submittedName>
</protein>
<dbReference type="InterPro" id="IPR029052">
    <property type="entry name" value="Metallo-depent_PP-like"/>
</dbReference>
<dbReference type="AlphaFoldDB" id="A0A9D2HE83"/>
<sequence length="283" mass="31831">MLHTPFHLGGVTREPWRDLPNGRAARTHWFALSDPHGASLAFSRLLEERPVDARLIVLGDIIDRGPGGLEILRRLDADKDALLLHGNHELLAWCALRAKAHGWVQREAFRIWTAHGGDLTLRQFREELASGREEPDPEHSEIPAIFGRIFRRMRPWHEDGDLFFVHGGVAPDHPEESLAAFSDPAGTPDGANASEATWDTPYHYAWYRQPKSPIRTPVVIQGKPRLLVHGHTPLPPDACITQQAINVDVGYGIKSAVEIKGRQFRRWFVKTDEIIGNLDHPVS</sequence>
<dbReference type="Pfam" id="PF00149">
    <property type="entry name" value="Metallophos"/>
    <property type="match status" value="1"/>
</dbReference>
<dbReference type="GO" id="GO:0016787">
    <property type="term" value="F:hydrolase activity"/>
    <property type="evidence" value="ECO:0007669"/>
    <property type="project" value="InterPro"/>
</dbReference>
<organism evidence="2 3">
    <name type="scientific">Candidatus Mailhella merdigallinarum</name>
    <dbReference type="NCBI Taxonomy" id="2838658"/>
    <lineage>
        <taxon>Bacteria</taxon>
        <taxon>Pseudomonadati</taxon>
        <taxon>Thermodesulfobacteriota</taxon>
        <taxon>Desulfovibrionia</taxon>
        <taxon>Desulfovibrionales</taxon>
        <taxon>Desulfovibrionaceae</taxon>
        <taxon>Mailhella</taxon>
    </lineage>
</organism>
<gene>
    <name evidence="2" type="ORF">H9962_03180</name>
</gene>
<evidence type="ECO:0000259" key="1">
    <source>
        <dbReference type="Pfam" id="PF00149"/>
    </source>
</evidence>
<name>A0A9D2HE83_9BACT</name>
<reference evidence="2" key="2">
    <citation type="submission" date="2021-04" db="EMBL/GenBank/DDBJ databases">
        <authorList>
            <person name="Gilroy R."/>
        </authorList>
    </citation>
    <scope>NUCLEOTIDE SEQUENCE</scope>
    <source>
        <strain evidence="2">CHK186-16707</strain>
    </source>
</reference>
<proteinExistence type="predicted"/>
<dbReference type="InterPro" id="IPR004843">
    <property type="entry name" value="Calcineurin-like_PHP"/>
</dbReference>
<dbReference type="SUPFAM" id="SSF56300">
    <property type="entry name" value="Metallo-dependent phosphatases"/>
    <property type="match status" value="1"/>
</dbReference>
<dbReference type="Gene3D" id="3.60.21.10">
    <property type="match status" value="1"/>
</dbReference>
<dbReference type="Proteomes" id="UP000824225">
    <property type="component" value="Unassembled WGS sequence"/>
</dbReference>
<comment type="caution">
    <text evidence="2">The sequence shown here is derived from an EMBL/GenBank/DDBJ whole genome shotgun (WGS) entry which is preliminary data.</text>
</comment>
<accession>A0A9D2HE83</accession>
<evidence type="ECO:0000313" key="2">
    <source>
        <dbReference type="EMBL" id="HJA08180.1"/>
    </source>
</evidence>
<dbReference type="EMBL" id="DXAN01000006">
    <property type="protein sequence ID" value="HJA08180.1"/>
    <property type="molecule type" value="Genomic_DNA"/>
</dbReference>
<feature type="domain" description="Calcineurin-like phosphoesterase" evidence="1">
    <location>
        <begin position="32"/>
        <end position="235"/>
    </location>
</feature>